<sequence>MLFDLIMESASASFVHEGLSIIVNVQSGEALAQELRSIPIPATLPPN</sequence>
<dbReference type="Proteomes" id="UP000177625">
    <property type="component" value="Unassembled WGS sequence"/>
</dbReference>
<name>A0A1E1MBP1_RHYSE</name>
<accession>A0A1E1MBP1</accession>
<keyword evidence="2" id="KW-1185">Reference proteome</keyword>
<evidence type="ECO:0000313" key="1">
    <source>
        <dbReference type="EMBL" id="CZT46458.1"/>
    </source>
</evidence>
<reference evidence="2" key="1">
    <citation type="submission" date="2016-03" db="EMBL/GenBank/DDBJ databases">
        <authorList>
            <person name="Guldener U."/>
        </authorList>
    </citation>
    <scope>NUCLEOTIDE SEQUENCE [LARGE SCALE GENOMIC DNA]</scope>
</reference>
<dbReference type="EMBL" id="FJVC01000245">
    <property type="protein sequence ID" value="CZT46458.1"/>
    <property type="molecule type" value="Genomic_DNA"/>
</dbReference>
<protein>
    <submittedName>
        <fullName evidence="1">Uncharacterized protein</fullName>
    </submittedName>
</protein>
<evidence type="ECO:0000313" key="2">
    <source>
        <dbReference type="Proteomes" id="UP000177625"/>
    </source>
</evidence>
<organism evidence="1 2">
    <name type="scientific">Rhynchosporium secalis</name>
    <name type="common">Barley scald fungus</name>
    <dbReference type="NCBI Taxonomy" id="38038"/>
    <lineage>
        <taxon>Eukaryota</taxon>
        <taxon>Fungi</taxon>
        <taxon>Dikarya</taxon>
        <taxon>Ascomycota</taxon>
        <taxon>Pezizomycotina</taxon>
        <taxon>Leotiomycetes</taxon>
        <taxon>Helotiales</taxon>
        <taxon>Ploettnerulaceae</taxon>
        <taxon>Rhynchosporium</taxon>
    </lineage>
</organism>
<proteinExistence type="predicted"/>
<gene>
    <name evidence="1" type="ORF">RSE6_06884</name>
</gene>
<dbReference type="AlphaFoldDB" id="A0A1E1MBP1"/>